<organism evidence="3 4">
    <name type="scientific">Lentilactobacillus parafarraginis DSM 18390 = JCM 14109</name>
    <dbReference type="NCBI Taxonomy" id="1423786"/>
    <lineage>
        <taxon>Bacteria</taxon>
        <taxon>Bacillati</taxon>
        <taxon>Bacillota</taxon>
        <taxon>Bacilli</taxon>
        <taxon>Lactobacillales</taxon>
        <taxon>Lactobacillaceae</taxon>
        <taxon>Lentilactobacillus</taxon>
    </lineage>
</organism>
<dbReference type="AlphaFoldDB" id="A0A0R1YLR8"/>
<dbReference type="PANTHER" id="PTHR34473">
    <property type="entry name" value="UPF0699 TRANSMEMBRANE PROTEIN YDBS"/>
    <property type="match status" value="1"/>
</dbReference>
<dbReference type="InterPro" id="IPR005182">
    <property type="entry name" value="YdbS-like_PH"/>
</dbReference>
<evidence type="ECO:0000313" key="3">
    <source>
        <dbReference type="EMBL" id="KRM43082.1"/>
    </source>
</evidence>
<proteinExistence type="predicted"/>
<dbReference type="PANTHER" id="PTHR34473:SF2">
    <property type="entry name" value="UPF0699 TRANSMEMBRANE PROTEIN YDBT"/>
    <property type="match status" value="1"/>
</dbReference>
<name>A0A0R1YLR8_9LACO</name>
<reference evidence="3 4" key="1">
    <citation type="journal article" date="2015" name="Genome Announc.">
        <title>Expanding the biotechnology potential of lactobacilli through comparative genomics of 213 strains and associated genera.</title>
        <authorList>
            <person name="Sun Z."/>
            <person name="Harris H.M."/>
            <person name="McCann A."/>
            <person name="Guo C."/>
            <person name="Argimon S."/>
            <person name="Zhang W."/>
            <person name="Yang X."/>
            <person name="Jeffery I.B."/>
            <person name="Cooney J.C."/>
            <person name="Kagawa T.F."/>
            <person name="Liu W."/>
            <person name="Song Y."/>
            <person name="Salvetti E."/>
            <person name="Wrobel A."/>
            <person name="Rasinkangas P."/>
            <person name="Parkhill J."/>
            <person name="Rea M.C."/>
            <person name="O'Sullivan O."/>
            <person name="Ritari J."/>
            <person name="Douillard F.P."/>
            <person name="Paul Ross R."/>
            <person name="Yang R."/>
            <person name="Briner A.E."/>
            <person name="Felis G.E."/>
            <person name="de Vos W.M."/>
            <person name="Barrangou R."/>
            <person name="Klaenhammer T.R."/>
            <person name="Caufield P.W."/>
            <person name="Cui Y."/>
            <person name="Zhang H."/>
            <person name="O'Toole P.W."/>
        </authorList>
    </citation>
    <scope>NUCLEOTIDE SEQUENCE [LARGE SCALE GENOMIC DNA]</scope>
    <source>
        <strain evidence="3 4">DSM 18390</strain>
    </source>
</reference>
<gene>
    <name evidence="3" type="ORF">FD47_GL001677</name>
</gene>
<keyword evidence="1" id="KW-0812">Transmembrane</keyword>
<dbReference type="EMBL" id="AZFZ01000038">
    <property type="protein sequence ID" value="KRM43082.1"/>
    <property type="molecule type" value="Genomic_DNA"/>
</dbReference>
<evidence type="ECO:0000259" key="2">
    <source>
        <dbReference type="Pfam" id="PF03703"/>
    </source>
</evidence>
<keyword evidence="1" id="KW-1133">Transmembrane helix</keyword>
<dbReference type="Pfam" id="PF03703">
    <property type="entry name" value="bPH_2"/>
    <property type="match status" value="1"/>
</dbReference>
<accession>A0A0R1YLR8</accession>
<keyword evidence="1" id="KW-0472">Membrane</keyword>
<feature type="domain" description="YdbS-like PH" evidence="2">
    <location>
        <begin position="65"/>
        <end position="141"/>
    </location>
</feature>
<evidence type="ECO:0000256" key="1">
    <source>
        <dbReference type="SAM" id="Phobius"/>
    </source>
</evidence>
<feature type="transmembrane region" description="Helical" evidence="1">
    <location>
        <begin position="7"/>
        <end position="34"/>
    </location>
</feature>
<comment type="caution">
    <text evidence="3">The sequence shown here is derived from an EMBL/GenBank/DDBJ whole genome shotgun (WGS) entry which is preliminary data.</text>
</comment>
<sequence length="153" mass="17147">MPQRIKVVWRLSAGFTFIILLVIGLGGYLAATLFAWKWLLWPGISFMGLAVIDLTAELILVPYRYAFWRYELTADAVKLQSGYIFNKLVSIPIARVQDVTLSAGPILQSQKLQSVEITTASTSHKIDGLTPNVAEQLRQQIMKMAVEVQDHDV</sequence>
<protein>
    <recommendedName>
        <fullName evidence="2">YdbS-like PH domain-containing protein</fullName>
    </recommendedName>
</protein>
<dbReference type="PATRIC" id="fig|1423786.4.peg.1784"/>
<feature type="transmembrane region" description="Helical" evidence="1">
    <location>
        <begin position="40"/>
        <end position="61"/>
    </location>
</feature>
<dbReference type="Proteomes" id="UP000051010">
    <property type="component" value="Unassembled WGS sequence"/>
</dbReference>
<evidence type="ECO:0000313" key="4">
    <source>
        <dbReference type="Proteomes" id="UP000051010"/>
    </source>
</evidence>